<evidence type="ECO:0000313" key="2">
    <source>
        <dbReference type="EMBL" id="MBB3128648.1"/>
    </source>
</evidence>
<feature type="signal peptide" evidence="1">
    <location>
        <begin position="1"/>
        <end position="24"/>
    </location>
</feature>
<dbReference type="EMBL" id="JACHXJ010000002">
    <property type="protein sequence ID" value="MBB3128648.1"/>
    <property type="molecule type" value="Genomic_DNA"/>
</dbReference>
<dbReference type="AlphaFoldDB" id="A0A839TTC5"/>
<dbReference type="Proteomes" id="UP000517523">
    <property type="component" value="Unassembled WGS sequence"/>
</dbReference>
<evidence type="ECO:0000256" key="1">
    <source>
        <dbReference type="SAM" id="SignalP"/>
    </source>
</evidence>
<organism evidence="2 3">
    <name type="scientific">Paenibacillus rhizosphaerae</name>
    <dbReference type="NCBI Taxonomy" id="297318"/>
    <lineage>
        <taxon>Bacteria</taxon>
        <taxon>Bacillati</taxon>
        <taxon>Bacillota</taxon>
        <taxon>Bacilli</taxon>
        <taxon>Bacillales</taxon>
        <taxon>Paenibacillaceae</taxon>
        <taxon>Paenibacillus</taxon>
    </lineage>
</organism>
<comment type="caution">
    <text evidence="2">The sequence shown here is derived from an EMBL/GenBank/DDBJ whole genome shotgun (WGS) entry which is preliminary data.</text>
</comment>
<keyword evidence="1" id="KW-0732">Signal</keyword>
<gene>
    <name evidence="2" type="ORF">FHS19_003302</name>
</gene>
<protein>
    <submittedName>
        <fullName evidence="2">Uncharacterized protein</fullName>
    </submittedName>
</protein>
<evidence type="ECO:0000313" key="3">
    <source>
        <dbReference type="Proteomes" id="UP000517523"/>
    </source>
</evidence>
<reference evidence="2 3" key="1">
    <citation type="submission" date="2020-08" db="EMBL/GenBank/DDBJ databases">
        <title>Genomic Encyclopedia of Type Strains, Phase III (KMG-III): the genomes of soil and plant-associated and newly described type strains.</title>
        <authorList>
            <person name="Whitman W."/>
        </authorList>
    </citation>
    <scope>NUCLEOTIDE SEQUENCE [LARGE SCALE GENOMIC DNA]</scope>
    <source>
        <strain evidence="2 3">CECT 5831</strain>
    </source>
</reference>
<sequence length="91" mass="10547">MPKQIITFLLLLCMNMLTGNSAYSNEGTTENIVTTYINLINDKQWSGIPDLWVKNQSDTFIDFFNGKQNKERRIGLFNIQKAHLIAWKQIP</sequence>
<name>A0A839TTC5_9BACL</name>
<feature type="chain" id="PRO_5039125289" evidence="1">
    <location>
        <begin position="25"/>
        <end position="91"/>
    </location>
</feature>
<dbReference type="RefSeq" id="WP_183582791.1">
    <property type="nucleotide sequence ID" value="NZ_JACHXJ010000002.1"/>
</dbReference>
<accession>A0A839TTC5</accession>
<proteinExistence type="predicted"/>